<dbReference type="InterPro" id="IPR019557">
    <property type="entry name" value="AminoTfrase-like_pln_mobile"/>
</dbReference>
<feature type="domain" description="Aminotransferase-like plant mobile" evidence="1">
    <location>
        <begin position="38"/>
        <end position="90"/>
    </location>
</feature>
<dbReference type="AlphaFoldDB" id="A0A9D3ZQ81"/>
<accession>A0A9D3ZQ81</accession>
<dbReference type="GO" id="GO:0010073">
    <property type="term" value="P:meristem maintenance"/>
    <property type="evidence" value="ECO:0007669"/>
    <property type="project" value="InterPro"/>
</dbReference>
<dbReference type="EMBL" id="JAIQCV010000010">
    <property type="protein sequence ID" value="KAH1056559.1"/>
    <property type="molecule type" value="Genomic_DNA"/>
</dbReference>
<evidence type="ECO:0000313" key="3">
    <source>
        <dbReference type="Proteomes" id="UP000828251"/>
    </source>
</evidence>
<evidence type="ECO:0000313" key="2">
    <source>
        <dbReference type="EMBL" id="KAH1056559.1"/>
    </source>
</evidence>
<proteinExistence type="predicted"/>
<gene>
    <name evidence="2" type="ORF">J1N35_034624</name>
</gene>
<dbReference type="PANTHER" id="PTHR46033">
    <property type="entry name" value="PROTEIN MAIN-LIKE 2"/>
    <property type="match status" value="1"/>
</dbReference>
<dbReference type="PANTHER" id="PTHR46033:SF8">
    <property type="entry name" value="PROTEIN MAINTENANCE OF MERISTEMS-LIKE"/>
    <property type="match status" value="1"/>
</dbReference>
<reference evidence="2 3" key="1">
    <citation type="journal article" date="2021" name="Plant Biotechnol. J.">
        <title>Multi-omics assisted identification of the key and species-specific regulatory components of drought-tolerant mechanisms in Gossypium stocksii.</title>
        <authorList>
            <person name="Yu D."/>
            <person name="Ke L."/>
            <person name="Zhang D."/>
            <person name="Wu Y."/>
            <person name="Sun Y."/>
            <person name="Mei J."/>
            <person name="Sun J."/>
            <person name="Sun Y."/>
        </authorList>
    </citation>
    <scope>NUCLEOTIDE SEQUENCE [LARGE SCALE GENOMIC DNA]</scope>
    <source>
        <strain evidence="3">cv. E1</strain>
        <tissue evidence="2">Leaf</tissue>
    </source>
</reference>
<name>A0A9D3ZQ81_9ROSI</name>
<dbReference type="Pfam" id="PF10536">
    <property type="entry name" value="PMD"/>
    <property type="match status" value="1"/>
</dbReference>
<keyword evidence="3" id="KW-1185">Reference proteome</keyword>
<protein>
    <recommendedName>
        <fullName evidence="1">Aminotransferase-like plant mobile domain-containing protein</fullName>
    </recommendedName>
</protein>
<organism evidence="2 3">
    <name type="scientific">Gossypium stocksii</name>
    <dbReference type="NCBI Taxonomy" id="47602"/>
    <lineage>
        <taxon>Eukaryota</taxon>
        <taxon>Viridiplantae</taxon>
        <taxon>Streptophyta</taxon>
        <taxon>Embryophyta</taxon>
        <taxon>Tracheophyta</taxon>
        <taxon>Spermatophyta</taxon>
        <taxon>Magnoliopsida</taxon>
        <taxon>eudicotyledons</taxon>
        <taxon>Gunneridae</taxon>
        <taxon>Pentapetalae</taxon>
        <taxon>rosids</taxon>
        <taxon>malvids</taxon>
        <taxon>Malvales</taxon>
        <taxon>Malvaceae</taxon>
        <taxon>Malvoideae</taxon>
        <taxon>Gossypium</taxon>
    </lineage>
</organism>
<dbReference type="OrthoDB" id="1937804at2759"/>
<comment type="caution">
    <text evidence="2">The sequence shown here is derived from an EMBL/GenBank/DDBJ whole genome shotgun (WGS) entry which is preliminary data.</text>
</comment>
<dbReference type="InterPro" id="IPR044824">
    <property type="entry name" value="MAIN-like"/>
</dbReference>
<dbReference type="Proteomes" id="UP000828251">
    <property type="component" value="Unassembled WGS sequence"/>
</dbReference>
<evidence type="ECO:0000259" key="1">
    <source>
        <dbReference type="Pfam" id="PF10536"/>
    </source>
</evidence>
<sequence>MAEDQILETYIHNLSMSASVAIHGHLRNARFLYVVCILRGTKLDPPLISALVEIWRPKIHIFYLPYNECTITLEDVGLQLGLPVDGEVVTGQ</sequence>